<dbReference type="Proteomes" id="UP001157006">
    <property type="component" value="Chromosome 1L"/>
</dbReference>
<evidence type="ECO:0000259" key="1">
    <source>
        <dbReference type="Pfam" id="PF13966"/>
    </source>
</evidence>
<accession>A0AAV0YVK6</accession>
<reference evidence="2 3" key="1">
    <citation type="submission" date="2023-01" db="EMBL/GenBank/DDBJ databases">
        <authorList>
            <person name="Kreplak J."/>
        </authorList>
    </citation>
    <scope>NUCLEOTIDE SEQUENCE [LARGE SCALE GENOMIC DNA]</scope>
</reference>
<feature type="domain" description="Reverse transcriptase zinc-binding" evidence="1">
    <location>
        <begin position="1"/>
        <end position="83"/>
    </location>
</feature>
<organism evidence="2 3">
    <name type="scientific">Vicia faba</name>
    <name type="common">Broad bean</name>
    <name type="synonym">Faba vulgaris</name>
    <dbReference type="NCBI Taxonomy" id="3906"/>
    <lineage>
        <taxon>Eukaryota</taxon>
        <taxon>Viridiplantae</taxon>
        <taxon>Streptophyta</taxon>
        <taxon>Embryophyta</taxon>
        <taxon>Tracheophyta</taxon>
        <taxon>Spermatophyta</taxon>
        <taxon>Magnoliopsida</taxon>
        <taxon>eudicotyledons</taxon>
        <taxon>Gunneridae</taxon>
        <taxon>Pentapetalae</taxon>
        <taxon>rosids</taxon>
        <taxon>fabids</taxon>
        <taxon>Fabales</taxon>
        <taxon>Fabaceae</taxon>
        <taxon>Papilionoideae</taxon>
        <taxon>50 kb inversion clade</taxon>
        <taxon>NPAAA clade</taxon>
        <taxon>Hologalegina</taxon>
        <taxon>IRL clade</taxon>
        <taxon>Fabeae</taxon>
        <taxon>Vicia</taxon>
    </lineage>
</organism>
<protein>
    <recommendedName>
        <fullName evidence="1">Reverse transcriptase zinc-binding domain-containing protein</fullName>
    </recommendedName>
</protein>
<gene>
    <name evidence="2" type="ORF">VFH_I418240</name>
</gene>
<dbReference type="EMBL" id="OX451736">
    <property type="protein sequence ID" value="CAI8589949.1"/>
    <property type="molecule type" value="Genomic_DNA"/>
</dbReference>
<dbReference type="Pfam" id="PF13966">
    <property type="entry name" value="zf-RVT"/>
    <property type="match status" value="1"/>
</dbReference>
<evidence type="ECO:0000313" key="3">
    <source>
        <dbReference type="Proteomes" id="UP001157006"/>
    </source>
</evidence>
<dbReference type="AlphaFoldDB" id="A0AAV0YVK6"/>
<name>A0AAV0YVK6_VICFA</name>
<keyword evidence="3" id="KW-1185">Reference proteome</keyword>
<sequence length="130" mass="15123">MKTVYNAFIDDLSRSTWSKLLLHNHARPKAKFTAELLCHGKLPTKDKLVRFGIVQDSLCSLCEKEEESANHLFFSCSKTITVWMATLNWLGVSHKPLLWEDELKWILASTKVYRCWGNRKIRPNIARLMC</sequence>
<dbReference type="InterPro" id="IPR026960">
    <property type="entry name" value="RVT-Znf"/>
</dbReference>
<evidence type="ECO:0000313" key="2">
    <source>
        <dbReference type="EMBL" id="CAI8589949.1"/>
    </source>
</evidence>
<proteinExistence type="predicted"/>